<dbReference type="GeneID" id="20211643"/>
<sequence>MAKEKSKVKNIELDFKKRCIELYAEAERSGFDAKDFIFQKNGTFSSSNGTIRKNYSKKCLVILSFFIICVVFIVYLLLSEEELVSDLLFGYKNDQCLIPVFTSLLLPPVDCSLCRNVKSVQKLSGISREDFEKVYAYTGRPVIVTDATLNWTATKTFSYDYFSDLYLKSTSTNQSIKCQFFPYGTNFDNLTDFLSRGLGNNDNKVPWYVGWGNCDSDVSDELRQHYSKPYFLPEYSESSRLDWIFIGQPGFGAPMHLDNVGNPSWQAQIRGSKLWTLEPPYECYLECDWSVQVVVNPGEIIVLDTNVWYHGTKIVGDDISITIGSEYD</sequence>
<feature type="transmembrane region" description="Helical" evidence="1">
    <location>
        <begin position="59"/>
        <end position="78"/>
    </location>
</feature>
<keyword evidence="1" id="KW-0472">Membrane</keyword>
<dbReference type="Gene3D" id="2.60.120.650">
    <property type="entry name" value="Cupin"/>
    <property type="match status" value="1"/>
</dbReference>
<dbReference type="OMA" id="EPPRECH"/>
<evidence type="ECO:0000313" key="3">
    <source>
        <dbReference type="EMBL" id="ESO08789.1"/>
    </source>
</evidence>
<dbReference type="EnsemblMetazoa" id="HelroT190606">
    <property type="protein sequence ID" value="HelroP190606"/>
    <property type="gene ID" value="HelroG190606"/>
</dbReference>
<evidence type="ECO:0000256" key="1">
    <source>
        <dbReference type="SAM" id="Phobius"/>
    </source>
</evidence>
<dbReference type="KEGG" id="hro:HELRODRAFT_190606"/>
<protein>
    <recommendedName>
        <fullName evidence="2">Cupin-like domain-containing protein</fullName>
    </recommendedName>
</protein>
<dbReference type="AlphaFoldDB" id="T1FS46"/>
<dbReference type="RefSeq" id="XP_009012811.1">
    <property type="nucleotide sequence ID" value="XM_009014563.1"/>
</dbReference>
<accession>T1FS46</accession>
<evidence type="ECO:0000313" key="4">
    <source>
        <dbReference type="EnsemblMetazoa" id="HelroP190606"/>
    </source>
</evidence>
<dbReference type="Pfam" id="PF13621">
    <property type="entry name" value="Cupin_8"/>
    <property type="match status" value="1"/>
</dbReference>
<dbReference type="CTD" id="20211643"/>
<proteinExistence type="predicted"/>
<dbReference type="GO" id="GO:0016706">
    <property type="term" value="F:2-oxoglutarate-dependent dioxygenase activity"/>
    <property type="evidence" value="ECO:0000318"/>
    <property type="project" value="GO_Central"/>
</dbReference>
<reference evidence="4" key="3">
    <citation type="submission" date="2015-06" db="UniProtKB">
        <authorList>
            <consortium name="EnsemblMetazoa"/>
        </authorList>
    </citation>
    <scope>IDENTIFICATION</scope>
</reference>
<dbReference type="EMBL" id="AMQM01003060">
    <property type="status" value="NOT_ANNOTATED_CDS"/>
    <property type="molecule type" value="Genomic_DNA"/>
</dbReference>
<dbReference type="EMBL" id="KB096023">
    <property type="protein sequence ID" value="ESO08789.1"/>
    <property type="molecule type" value="Genomic_DNA"/>
</dbReference>
<reference evidence="3 5" key="2">
    <citation type="journal article" date="2013" name="Nature">
        <title>Insights into bilaterian evolution from three spiralian genomes.</title>
        <authorList>
            <person name="Simakov O."/>
            <person name="Marletaz F."/>
            <person name="Cho S.J."/>
            <person name="Edsinger-Gonzales E."/>
            <person name="Havlak P."/>
            <person name="Hellsten U."/>
            <person name="Kuo D.H."/>
            <person name="Larsson T."/>
            <person name="Lv J."/>
            <person name="Arendt D."/>
            <person name="Savage R."/>
            <person name="Osoegawa K."/>
            <person name="de Jong P."/>
            <person name="Grimwood J."/>
            <person name="Chapman J.A."/>
            <person name="Shapiro H."/>
            <person name="Aerts A."/>
            <person name="Otillar R.P."/>
            <person name="Terry A.Y."/>
            <person name="Boore J.L."/>
            <person name="Grigoriev I.V."/>
            <person name="Lindberg D.R."/>
            <person name="Seaver E.C."/>
            <person name="Weisblat D.A."/>
            <person name="Putnam N.H."/>
            <person name="Rokhsar D.S."/>
        </authorList>
    </citation>
    <scope>NUCLEOTIDE SEQUENCE</scope>
</reference>
<organism evidence="4 5">
    <name type="scientific">Helobdella robusta</name>
    <name type="common">Californian leech</name>
    <dbReference type="NCBI Taxonomy" id="6412"/>
    <lineage>
        <taxon>Eukaryota</taxon>
        <taxon>Metazoa</taxon>
        <taxon>Spiralia</taxon>
        <taxon>Lophotrochozoa</taxon>
        <taxon>Annelida</taxon>
        <taxon>Clitellata</taxon>
        <taxon>Hirudinea</taxon>
        <taxon>Rhynchobdellida</taxon>
        <taxon>Glossiphoniidae</taxon>
        <taxon>Helobdella</taxon>
    </lineage>
</organism>
<dbReference type="eggNOG" id="ENOG502QS9X">
    <property type="taxonomic scope" value="Eukaryota"/>
</dbReference>
<dbReference type="Proteomes" id="UP000015101">
    <property type="component" value="Unassembled WGS sequence"/>
</dbReference>
<dbReference type="OrthoDB" id="10063099at2759"/>
<gene>
    <name evidence="4" type="primary">20211643</name>
    <name evidence="3" type="ORF">HELRODRAFT_190606</name>
</gene>
<dbReference type="InParanoid" id="T1FS46"/>
<dbReference type="PANTHER" id="PTHR12480">
    <property type="entry name" value="ARGININE DEMETHYLASE AND LYSYL-HYDROXYLASE JMJD"/>
    <property type="match status" value="1"/>
</dbReference>
<dbReference type="STRING" id="6412.T1FS46"/>
<evidence type="ECO:0000259" key="2">
    <source>
        <dbReference type="Pfam" id="PF13621"/>
    </source>
</evidence>
<dbReference type="SUPFAM" id="SSF51197">
    <property type="entry name" value="Clavaminate synthase-like"/>
    <property type="match status" value="1"/>
</dbReference>
<feature type="domain" description="Cupin-like" evidence="2">
    <location>
        <begin position="130"/>
        <end position="282"/>
    </location>
</feature>
<dbReference type="PANTHER" id="PTHR12480:SF19">
    <property type="entry name" value="CUPIN-LIKE DOMAIN-CONTAINING PROTEIN"/>
    <property type="match status" value="1"/>
</dbReference>
<dbReference type="InterPro" id="IPR041667">
    <property type="entry name" value="Cupin_8"/>
</dbReference>
<reference evidence="5" key="1">
    <citation type="submission" date="2012-12" db="EMBL/GenBank/DDBJ databases">
        <authorList>
            <person name="Hellsten U."/>
            <person name="Grimwood J."/>
            <person name="Chapman J.A."/>
            <person name="Shapiro H."/>
            <person name="Aerts A."/>
            <person name="Otillar R.P."/>
            <person name="Terry A.Y."/>
            <person name="Boore J.L."/>
            <person name="Simakov O."/>
            <person name="Marletaz F."/>
            <person name="Cho S.-J."/>
            <person name="Edsinger-Gonzales E."/>
            <person name="Havlak P."/>
            <person name="Kuo D.-H."/>
            <person name="Larsson T."/>
            <person name="Lv J."/>
            <person name="Arendt D."/>
            <person name="Savage R."/>
            <person name="Osoegawa K."/>
            <person name="de Jong P."/>
            <person name="Lindberg D.R."/>
            <person name="Seaver E.C."/>
            <person name="Weisblat D.A."/>
            <person name="Putnam N.H."/>
            <person name="Grigoriev I.V."/>
            <person name="Rokhsar D.S."/>
        </authorList>
    </citation>
    <scope>NUCLEOTIDE SEQUENCE</scope>
</reference>
<evidence type="ECO:0000313" key="5">
    <source>
        <dbReference type="Proteomes" id="UP000015101"/>
    </source>
</evidence>
<dbReference type="InterPro" id="IPR050910">
    <property type="entry name" value="JMJD6_ArgDemeth/LysHydrox"/>
</dbReference>
<keyword evidence="1" id="KW-1133">Transmembrane helix</keyword>
<name>T1FS46_HELRO</name>
<keyword evidence="5" id="KW-1185">Reference proteome</keyword>
<dbReference type="HOGENOM" id="CLU_068137_1_0_1"/>
<dbReference type="FunCoup" id="T1FS46">
    <property type="interactions" value="9"/>
</dbReference>
<keyword evidence="1" id="KW-0812">Transmembrane</keyword>